<gene>
    <name evidence="1" type="ORF">BJF92_19140</name>
</gene>
<proteinExistence type="predicted"/>
<dbReference type="OrthoDB" id="7066078at2"/>
<dbReference type="STRING" id="1672749.BJF92_19140"/>
<protein>
    <recommendedName>
        <fullName evidence="3">GAF domain-containing protein</fullName>
    </recommendedName>
</protein>
<dbReference type="AlphaFoldDB" id="A0A1Q9AGQ5"/>
<name>A0A1Q9AGQ5_9HYPH</name>
<accession>A0A1Q9AGQ5</accession>
<dbReference type="RefSeq" id="WP_075635844.1">
    <property type="nucleotide sequence ID" value="NZ_MKIO01000035.1"/>
</dbReference>
<evidence type="ECO:0008006" key="3">
    <source>
        <dbReference type="Google" id="ProtNLM"/>
    </source>
</evidence>
<comment type="caution">
    <text evidence="1">The sequence shown here is derived from an EMBL/GenBank/DDBJ whole genome shotgun (WGS) entry which is preliminary data.</text>
</comment>
<dbReference type="EMBL" id="MKIO01000035">
    <property type="protein sequence ID" value="OLP54359.1"/>
    <property type="molecule type" value="Genomic_DNA"/>
</dbReference>
<evidence type="ECO:0000313" key="2">
    <source>
        <dbReference type="Proteomes" id="UP000186143"/>
    </source>
</evidence>
<reference evidence="1 2" key="1">
    <citation type="submission" date="2016-09" db="EMBL/GenBank/DDBJ databases">
        <title>Rhizobium sp. nov., a novel species isolated from the rice rhizosphere.</title>
        <authorList>
            <person name="Zhao J."/>
            <person name="Zhang X."/>
        </authorList>
    </citation>
    <scope>NUCLEOTIDE SEQUENCE [LARGE SCALE GENOMIC DNA]</scope>
    <source>
        <strain evidence="1 2">MH17</strain>
    </source>
</reference>
<dbReference type="Gene3D" id="3.30.450.40">
    <property type="match status" value="1"/>
</dbReference>
<sequence length="167" mass="18468">MLPEPHVQTFLEAVRLQSADAAFEAFAALTRATLGSRLLTASALEIEDGKVTEGRSRRIYTDNPEVYPVGGFKPIPDNKWTDIVLRRQQVFSTLSIEEIAEVLFDWEIIRSLGCESNVNVPIIVGGQVIGTLNLLDKAGSYTAERLAPLPELMPYAVIAFLLVTRPR</sequence>
<organism evidence="1 2">
    <name type="scientific">Xaviernesmea rhizosphaerae</name>
    <dbReference type="NCBI Taxonomy" id="1672749"/>
    <lineage>
        <taxon>Bacteria</taxon>
        <taxon>Pseudomonadati</taxon>
        <taxon>Pseudomonadota</taxon>
        <taxon>Alphaproteobacteria</taxon>
        <taxon>Hyphomicrobiales</taxon>
        <taxon>Rhizobiaceae</taxon>
        <taxon>Rhizobium/Agrobacterium group</taxon>
        <taxon>Xaviernesmea</taxon>
    </lineage>
</organism>
<dbReference type="InterPro" id="IPR029016">
    <property type="entry name" value="GAF-like_dom_sf"/>
</dbReference>
<dbReference type="SUPFAM" id="SSF55781">
    <property type="entry name" value="GAF domain-like"/>
    <property type="match status" value="1"/>
</dbReference>
<evidence type="ECO:0000313" key="1">
    <source>
        <dbReference type="EMBL" id="OLP54359.1"/>
    </source>
</evidence>
<dbReference type="Proteomes" id="UP000186143">
    <property type="component" value="Unassembled WGS sequence"/>
</dbReference>